<accession>A0A060TIZ7</accession>
<protein>
    <submittedName>
        <fullName evidence="1">ARAD1D50930p</fullName>
    </submittedName>
</protein>
<proteinExistence type="predicted"/>
<gene>
    <name evidence="1" type="ORF">GNLVRS02_ARAD1D50930g</name>
</gene>
<name>A0A060TIZ7_BLAAD</name>
<organism evidence="1">
    <name type="scientific">Blastobotrys adeninivorans</name>
    <name type="common">Yeast</name>
    <name type="synonym">Arxula adeninivorans</name>
    <dbReference type="NCBI Taxonomy" id="409370"/>
    <lineage>
        <taxon>Eukaryota</taxon>
        <taxon>Fungi</taxon>
        <taxon>Dikarya</taxon>
        <taxon>Ascomycota</taxon>
        <taxon>Saccharomycotina</taxon>
        <taxon>Dipodascomycetes</taxon>
        <taxon>Dipodascales</taxon>
        <taxon>Trichomonascaceae</taxon>
        <taxon>Blastobotrys</taxon>
    </lineage>
</organism>
<dbReference type="AlphaFoldDB" id="A0A060TIZ7"/>
<reference evidence="1" key="2">
    <citation type="submission" date="2014-06" db="EMBL/GenBank/DDBJ databases">
        <title>The complete genome of Blastobotrys (Arxula) adeninivorans LS3 - a yeast of biotechnological interest.</title>
        <authorList>
            <person name="Kunze G."/>
            <person name="Gaillardin C."/>
            <person name="Czernicka M."/>
            <person name="Durrens P."/>
            <person name="Martin T."/>
            <person name="Boer E."/>
            <person name="Gabaldon T."/>
            <person name="Cruz J."/>
            <person name="Talla E."/>
            <person name="Marck C."/>
            <person name="Goffeau A."/>
            <person name="Barbe V."/>
            <person name="Baret P."/>
            <person name="Baronian K."/>
            <person name="Beier S."/>
            <person name="Bleykasten C."/>
            <person name="Bode R."/>
            <person name="Casaregola S."/>
            <person name="Despons L."/>
            <person name="Fairhead C."/>
            <person name="Giersberg M."/>
            <person name="Gierski P."/>
            <person name="Hahnel U."/>
            <person name="Hartmann A."/>
            <person name="Jankowska D."/>
            <person name="Jubin C."/>
            <person name="Jung P."/>
            <person name="Lafontaine I."/>
            <person name="Leh-Louis V."/>
            <person name="Lemaire M."/>
            <person name="Marcet-Houben M."/>
            <person name="Mascher M."/>
            <person name="Morel G."/>
            <person name="Richard G.-F."/>
            <person name="Riechen J."/>
            <person name="Sacerdot C."/>
            <person name="Sarkar A."/>
            <person name="Savel G."/>
            <person name="Schacherer J."/>
            <person name="Sherman D."/>
            <person name="Straub M.-L."/>
            <person name="Stein N."/>
            <person name="Thierry A."/>
            <person name="Trautwein-Schult A."/>
            <person name="Westhof E."/>
            <person name="Worch S."/>
            <person name="Dujon B."/>
            <person name="Souciet J.-L."/>
            <person name="Wincker P."/>
            <person name="Scholz U."/>
            <person name="Neuveglise N."/>
        </authorList>
    </citation>
    <scope>NUCLEOTIDE SEQUENCE</scope>
    <source>
        <strain evidence="1">LS3</strain>
    </source>
</reference>
<sequence length="87" mass="9637">MSLHWAFSAPLPISDVISSRMRHPELNRVTTGDDLSYLKSFLVNSGLAKWGLDAGFTCVPKVALAVNKIIREIIRVGKKMAEHSKLC</sequence>
<dbReference type="EMBL" id="HG937694">
    <property type="protein sequence ID" value="CDP39126.1"/>
    <property type="molecule type" value="Genomic_DNA"/>
</dbReference>
<reference evidence="1" key="1">
    <citation type="submission" date="2014-02" db="EMBL/GenBank/DDBJ databases">
        <authorList>
            <person name="Genoscope - CEA"/>
        </authorList>
    </citation>
    <scope>NUCLEOTIDE SEQUENCE</scope>
    <source>
        <strain evidence="1">LS3</strain>
    </source>
</reference>
<evidence type="ECO:0000313" key="1">
    <source>
        <dbReference type="EMBL" id="CDP39126.1"/>
    </source>
</evidence>